<dbReference type="EMBL" id="JAKELL010000041">
    <property type="protein sequence ID" value="KAH8988471.1"/>
    <property type="molecule type" value="Genomic_DNA"/>
</dbReference>
<feature type="region of interest" description="Disordered" evidence="1">
    <location>
        <begin position="259"/>
        <end position="325"/>
    </location>
</feature>
<organism evidence="3 4">
    <name type="scientific">Lactarius akahatsu</name>
    <dbReference type="NCBI Taxonomy" id="416441"/>
    <lineage>
        <taxon>Eukaryota</taxon>
        <taxon>Fungi</taxon>
        <taxon>Dikarya</taxon>
        <taxon>Basidiomycota</taxon>
        <taxon>Agaricomycotina</taxon>
        <taxon>Agaricomycetes</taxon>
        <taxon>Russulales</taxon>
        <taxon>Russulaceae</taxon>
        <taxon>Lactarius</taxon>
    </lineage>
</organism>
<keyword evidence="2" id="KW-0472">Membrane</keyword>
<keyword evidence="2" id="KW-0812">Transmembrane</keyword>
<proteinExistence type="predicted"/>
<evidence type="ECO:0000313" key="3">
    <source>
        <dbReference type="EMBL" id="KAH8988471.1"/>
    </source>
</evidence>
<feature type="region of interest" description="Disordered" evidence="1">
    <location>
        <begin position="32"/>
        <end position="100"/>
    </location>
</feature>
<feature type="compositionally biased region" description="Low complexity" evidence="1">
    <location>
        <begin position="271"/>
        <end position="281"/>
    </location>
</feature>
<feature type="compositionally biased region" description="Polar residues" evidence="1">
    <location>
        <begin position="43"/>
        <end position="62"/>
    </location>
</feature>
<keyword evidence="2" id="KW-1133">Transmembrane helix</keyword>
<feature type="compositionally biased region" description="Polar residues" evidence="1">
    <location>
        <begin position="386"/>
        <end position="404"/>
    </location>
</feature>
<protein>
    <submittedName>
        <fullName evidence="3">Uncharacterized protein</fullName>
    </submittedName>
</protein>
<dbReference type="Proteomes" id="UP001201163">
    <property type="component" value="Unassembled WGS sequence"/>
</dbReference>
<evidence type="ECO:0000256" key="2">
    <source>
        <dbReference type="SAM" id="Phobius"/>
    </source>
</evidence>
<evidence type="ECO:0000313" key="4">
    <source>
        <dbReference type="Proteomes" id="UP001201163"/>
    </source>
</evidence>
<keyword evidence="4" id="KW-1185">Reference proteome</keyword>
<feature type="transmembrane region" description="Helical" evidence="2">
    <location>
        <begin position="566"/>
        <end position="586"/>
    </location>
</feature>
<feature type="region of interest" description="Disordered" evidence="1">
    <location>
        <begin position="113"/>
        <end position="182"/>
    </location>
</feature>
<evidence type="ECO:0000256" key="1">
    <source>
        <dbReference type="SAM" id="MobiDB-lite"/>
    </source>
</evidence>
<reference evidence="3" key="1">
    <citation type="submission" date="2022-01" db="EMBL/GenBank/DDBJ databases">
        <title>Comparative genomics reveals a dynamic genome evolution in the ectomycorrhizal milk-cap (Lactarius) mushrooms.</title>
        <authorList>
            <consortium name="DOE Joint Genome Institute"/>
            <person name="Lebreton A."/>
            <person name="Tang N."/>
            <person name="Kuo A."/>
            <person name="LaButti K."/>
            <person name="Drula E."/>
            <person name="Barry K."/>
            <person name="Clum A."/>
            <person name="Lipzen A."/>
            <person name="Mousain D."/>
            <person name="Ng V."/>
            <person name="Wang R."/>
            <person name="Wang X."/>
            <person name="Dai Y."/>
            <person name="Henrissat B."/>
            <person name="Grigoriev I.V."/>
            <person name="Guerin-Laguette A."/>
            <person name="Yu F."/>
            <person name="Martin F.M."/>
        </authorList>
    </citation>
    <scope>NUCLEOTIDE SEQUENCE</scope>
    <source>
        <strain evidence="3">QP</strain>
    </source>
</reference>
<sequence>MTGDDCSDCGLPHHVHFREDGLYGCPVDTPMPYPNDGARQEPTRTPSGSNCATVTCPNVYDTSTERVRSESPDPLLLAPDKQLPQRYSTTQRRSIHSVDVPMPLRRSFRVENRRRVREGAEPYTQSQMRRSSLRDAFRRSHPRRASLQDNRRSSHRSSENEGVSLEQNRPPERFRRASPQQHVLERMVPVEDMEMIEGFQPFTELEPGQQAEPVTVREPMTDPPRGPFQYVWNPSVTFPEVGGMRVRVGQFERTEHRVDDATPLAWSDGNESSSSGSSSEGYFTAQDWTPSVDLPPSQPPPDFIQGSSKSVLPPQTWVGGDTYPPSIVANEDAEFPQLEALAQHFTAVHEKSVFATPPAPASCPPVDPKHFEGLTMPPPHPDITAPQDTSSAPPNQLSRATTARHTSRPIMPGTLPGTRITDYRPSDSVSGLAERAMTEAAVDEREDWATREPWEYVHRVLTSSTRPLVMFLKTPTADIPAAALGVLSADLRLQKMLVDNEHWLLVGPRGVDLHEFGVRFQTRARTPDKFVFRFGTLNWGADVNQIEDEVCKAMVESSMRGRGRPAMLPAQFMAGAVGGLVVWYALSLM</sequence>
<comment type="caution">
    <text evidence="3">The sequence shown here is derived from an EMBL/GenBank/DDBJ whole genome shotgun (WGS) entry which is preliminary data.</text>
</comment>
<name>A0AAD4QC39_9AGAM</name>
<dbReference type="AlphaFoldDB" id="A0AAD4QC39"/>
<feature type="compositionally biased region" description="Basic and acidic residues" evidence="1">
    <location>
        <begin position="149"/>
        <end position="159"/>
    </location>
</feature>
<gene>
    <name evidence="3" type="ORF">EDB92DRAFT_1000653</name>
</gene>
<feature type="region of interest" description="Disordered" evidence="1">
    <location>
        <begin position="374"/>
        <end position="432"/>
    </location>
</feature>
<accession>A0AAD4QC39</accession>